<reference evidence="2" key="1">
    <citation type="submission" date="2017-09" db="EMBL/GenBank/DDBJ databases">
        <authorList>
            <person name="Varghese N."/>
            <person name="Submissions S."/>
        </authorList>
    </citation>
    <scope>NUCLEOTIDE SEQUENCE [LARGE SCALE GENOMIC DNA]</scope>
    <source>
        <strain evidence="2">CGMCC 1.12803</strain>
    </source>
</reference>
<gene>
    <name evidence="1" type="ORF">SAMN06297358_1006</name>
</gene>
<dbReference type="Pfam" id="PF13563">
    <property type="entry name" value="2_5_RNA_ligase2"/>
    <property type="match status" value="1"/>
</dbReference>
<sequence>MYFSGMILSAKQQYSIVILPPKEGIDYVADLKNQLNKKIGWYNSRNAKAHVTICEFTADIDELEDVISDLREIASCEKPHHLVFDGVDSYANGAVYLKPNLQTKVPLTQLMVRVQKNLGVTNQYKSKSPHMSIGRKMNEENVEIALNMFADAKLEFNCANLVLRKFNPKIKQYDIFLEDFDFLGLPCKEEAQQSLF</sequence>
<dbReference type="InterPro" id="IPR050580">
    <property type="entry name" value="2H_phosphoesterase_YjcG-like"/>
</dbReference>
<dbReference type="AlphaFoldDB" id="A0A285ZTX0"/>
<keyword evidence="1" id="KW-0436">Ligase</keyword>
<dbReference type="SUPFAM" id="SSF55144">
    <property type="entry name" value="LigT-like"/>
    <property type="match status" value="1"/>
</dbReference>
<keyword evidence="2" id="KW-1185">Reference proteome</keyword>
<evidence type="ECO:0000313" key="2">
    <source>
        <dbReference type="Proteomes" id="UP000219281"/>
    </source>
</evidence>
<dbReference type="GO" id="GO:0016874">
    <property type="term" value="F:ligase activity"/>
    <property type="evidence" value="ECO:0007669"/>
    <property type="project" value="UniProtKB-KW"/>
</dbReference>
<dbReference type="PANTHER" id="PTHR40037:SF1">
    <property type="entry name" value="PHOSPHOESTERASE SAOUHSC_00951-RELATED"/>
    <property type="match status" value="1"/>
</dbReference>
<dbReference type="Gene3D" id="3.90.1140.10">
    <property type="entry name" value="Cyclic phosphodiesterase"/>
    <property type="match status" value="1"/>
</dbReference>
<dbReference type="Proteomes" id="UP000219281">
    <property type="component" value="Unassembled WGS sequence"/>
</dbReference>
<dbReference type="InterPro" id="IPR009097">
    <property type="entry name" value="Cyclic_Pdiesterase"/>
</dbReference>
<accession>A0A285ZTX0</accession>
<dbReference type="PANTHER" id="PTHR40037">
    <property type="entry name" value="PHOSPHOESTERASE YJCG-RELATED"/>
    <property type="match status" value="1"/>
</dbReference>
<organism evidence="1 2">
    <name type="scientific">Pedobacter xixiisoli</name>
    <dbReference type="NCBI Taxonomy" id="1476464"/>
    <lineage>
        <taxon>Bacteria</taxon>
        <taxon>Pseudomonadati</taxon>
        <taxon>Bacteroidota</taxon>
        <taxon>Sphingobacteriia</taxon>
        <taxon>Sphingobacteriales</taxon>
        <taxon>Sphingobacteriaceae</taxon>
        <taxon>Pedobacter</taxon>
    </lineage>
</organism>
<name>A0A285ZTX0_9SPHI</name>
<evidence type="ECO:0000313" key="1">
    <source>
        <dbReference type="EMBL" id="SOD13094.1"/>
    </source>
</evidence>
<protein>
    <submittedName>
        <fullName evidence="1">2'-5' RNA ligase</fullName>
    </submittedName>
</protein>
<proteinExistence type="predicted"/>
<dbReference type="EMBL" id="OCMT01000001">
    <property type="protein sequence ID" value="SOD13094.1"/>
    <property type="molecule type" value="Genomic_DNA"/>
</dbReference>